<organism evidence="1">
    <name type="scientific">Collinsella aerofaciens</name>
    <dbReference type="NCBI Taxonomy" id="74426"/>
    <lineage>
        <taxon>Bacteria</taxon>
        <taxon>Bacillati</taxon>
        <taxon>Actinomycetota</taxon>
        <taxon>Coriobacteriia</taxon>
        <taxon>Coriobacteriales</taxon>
        <taxon>Coriobacteriaceae</taxon>
        <taxon>Collinsella</taxon>
    </lineage>
</organism>
<protein>
    <submittedName>
        <fullName evidence="1">Uncharacterized protein</fullName>
    </submittedName>
</protein>
<name>A0A6N3CLH6_9ACTN</name>
<evidence type="ECO:0000313" key="1">
    <source>
        <dbReference type="EMBL" id="VYU17590.1"/>
    </source>
</evidence>
<dbReference type="EMBL" id="CACRTW010000027">
    <property type="protein sequence ID" value="VYU17590.1"/>
    <property type="molecule type" value="Genomic_DNA"/>
</dbReference>
<reference evidence="1" key="1">
    <citation type="submission" date="2019-11" db="EMBL/GenBank/DDBJ databases">
        <authorList>
            <person name="Feng L."/>
        </authorList>
    </citation>
    <scope>NUCLEOTIDE SEQUENCE</scope>
    <source>
        <strain evidence="1">CaerofaciensLFYP39</strain>
    </source>
</reference>
<dbReference type="AlphaFoldDB" id="A0A6N3CLH6"/>
<sequence length="93" mass="10700">MSDYGIKTYADLAETCGNMVLANEMAKRPLELVSGDWAPWEEIFQWYIIQDPSFVMEHTGEPVFYDEELDLYVLGVNHLGTAWRLVPAPIIYD</sequence>
<dbReference type="RefSeq" id="WP_156599947.1">
    <property type="nucleotide sequence ID" value="NZ_CACRTW010000027.1"/>
</dbReference>
<gene>
    <name evidence="1" type="ORF">CALFYP39_01617</name>
</gene>
<accession>A0A6N3CLH6</accession>
<proteinExistence type="predicted"/>